<evidence type="ECO:0000256" key="1">
    <source>
        <dbReference type="ARBA" id="ARBA00022801"/>
    </source>
</evidence>
<dbReference type="PANTHER" id="PTHR43798">
    <property type="entry name" value="MONOACYLGLYCEROL LIPASE"/>
    <property type="match status" value="1"/>
</dbReference>
<sequence length="237" mass="26945">MKKQLVILPGWNASKDSWQDFINLAQNQYEVICLELPCFGNEPCPEKIWEVADYAEFVKQKIIDLNLARPILLGHSFGGQIAVYLAANNQQLISKLILSGAAIIRPAKNLKRLVFEALAKTGKIIFKLPGLNGWEIKFKKILYRLADSPDYNNASGSKREIFKKVIRQDLRYLLPKINLPTLIIWGTKDSYVPLRYGKAIARLIKNSQLKIIPNGRHGLHLEQPANLLNIISEFIEN</sequence>
<keyword evidence="1" id="KW-0378">Hydrolase</keyword>
<feature type="domain" description="AB hydrolase-1" evidence="2">
    <location>
        <begin position="169"/>
        <end position="224"/>
    </location>
</feature>
<reference evidence="4" key="1">
    <citation type="submission" date="2017-09" db="EMBL/GenBank/DDBJ databases">
        <title>Depth-based differentiation of microbial function through sediment-hosted aquifers and enrichment of novel symbionts in the deep terrestrial subsurface.</title>
        <authorList>
            <person name="Probst A.J."/>
            <person name="Ladd B."/>
            <person name="Jarett J.K."/>
            <person name="Geller-Mcgrath D.E."/>
            <person name="Sieber C.M.K."/>
            <person name="Emerson J.B."/>
            <person name="Anantharaman K."/>
            <person name="Thomas B.C."/>
            <person name="Malmstrom R."/>
            <person name="Stieglmeier M."/>
            <person name="Klingl A."/>
            <person name="Woyke T."/>
            <person name="Ryan C.M."/>
            <person name="Banfield J.F."/>
        </authorList>
    </citation>
    <scope>NUCLEOTIDE SEQUENCE [LARGE SCALE GENOMIC DNA]</scope>
</reference>
<dbReference type="GO" id="GO:0016020">
    <property type="term" value="C:membrane"/>
    <property type="evidence" value="ECO:0007669"/>
    <property type="project" value="TreeGrafter"/>
</dbReference>
<dbReference type="Pfam" id="PF00561">
    <property type="entry name" value="Abhydrolase_1"/>
    <property type="match status" value="2"/>
</dbReference>
<dbReference type="InterPro" id="IPR000073">
    <property type="entry name" value="AB_hydrolase_1"/>
</dbReference>
<evidence type="ECO:0000313" key="4">
    <source>
        <dbReference type="Proteomes" id="UP000228964"/>
    </source>
</evidence>
<proteinExistence type="predicted"/>
<dbReference type="GO" id="GO:0016787">
    <property type="term" value="F:hydrolase activity"/>
    <property type="evidence" value="ECO:0007669"/>
    <property type="project" value="UniProtKB-KW"/>
</dbReference>
<dbReference type="PANTHER" id="PTHR43798:SF31">
    <property type="entry name" value="AB HYDROLASE SUPERFAMILY PROTEIN YCLE"/>
    <property type="match status" value="1"/>
</dbReference>
<evidence type="ECO:0000259" key="2">
    <source>
        <dbReference type="Pfam" id="PF00561"/>
    </source>
</evidence>
<protein>
    <recommendedName>
        <fullName evidence="2">AB hydrolase-1 domain-containing protein</fullName>
    </recommendedName>
</protein>
<dbReference type="InterPro" id="IPR050266">
    <property type="entry name" value="AB_hydrolase_sf"/>
</dbReference>
<dbReference type="PRINTS" id="PR00111">
    <property type="entry name" value="ABHYDROLASE"/>
</dbReference>
<dbReference type="SUPFAM" id="SSF53474">
    <property type="entry name" value="alpha/beta-Hydrolases"/>
    <property type="match status" value="1"/>
</dbReference>
<feature type="domain" description="AB hydrolase-1" evidence="2">
    <location>
        <begin position="5"/>
        <end position="107"/>
    </location>
</feature>
<dbReference type="InterPro" id="IPR029058">
    <property type="entry name" value="AB_hydrolase_fold"/>
</dbReference>
<accession>A0A2M6WPF5</accession>
<dbReference type="Proteomes" id="UP000228964">
    <property type="component" value="Unassembled WGS sequence"/>
</dbReference>
<name>A0A2M6WPF5_9BACT</name>
<dbReference type="EMBL" id="PFAO01000074">
    <property type="protein sequence ID" value="PIT94652.1"/>
    <property type="molecule type" value="Genomic_DNA"/>
</dbReference>
<evidence type="ECO:0000313" key="3">
    <source>
        <dbReference type="EMBL" id="PIT94652.1"/>
    </source>
</evidence>
<comment type="caution">
    <text evidence="3">The sequence shown here is derived from an EMBL/GenBank/DDBJ whole genome shotgun (WGS) entry which is preliminary data.</text>
</comment>
<dbReference type="AlphaFoldDB" id="A0A2M6WPF5"/>
<organism evidence="3 4">
    <name type="scientific">Candidatus Falkowbacteria bacterium CG10_big_fil_rev_8_21_14_0_10_38_22</name>
    <dbReference type="NCBI Taxonomy" id="1974564"/>
    <lineage>
        <taxon>Bacteria</taxon>
        <taxon>Candidatus Falkowiibacteriota</taxon>
    </lineage>
</organism>
<gene>
    <name evidence="3" type="ORF">COT96_03000</name>
</gene>
<dbReference type="Gene3D" id="3.40.50.1820">
    <property type="entry name" value="alpha/beta hydrolase"/>
    <property type="match status" value="1"/>
</dbReference>